<dbReference type="Proteomes" id="UP000315423">
    <property type="component" value="Unassembled WGS sequence"/>
</dbReference>
<organism evidence="1 2">
    <name type="scientific">Candidatus Methanomarinus sp</name>
    <dbReference type="NCBI Taxonomy" id="3386244"/>
    <lineage>
        <taxon>Archaea</taxon>
        <taxon>Methanobacteriati</taxon>
        <taxon>Methanobacteriota</taxon>
        <taxon>Stenosarchaea group</taxon>
        <taxon>Methanomicrobia</taxon>
        <taxon>Methanosarcinales</taxon>
        <taxon>ANME-2 cluster</taxon>
        <taxon>Candidatus Methanocomedenaceae</taxon>
        <taxon>Candidatus Methanomarinus</taxon>
    </lineage>
</organism>
<evidence type="ECO:0000313" key="1">
    <source>
        <dbReference type="EMBL" id="TKY92287.1"/>
    </source>
</evidence>
<name>A0AC61SCJ7_9EURY</name>
<reference evidence="1" key="1">
    <citation type="submission" date="2018-09" db="EMBL/GenBank/DDBJ databases">
        <title>A genomic encyclopedia of anaerobic methanotrophic archaea.</title>
        <authorList>
            <person name="Skennerton C.T."/>
            <person name="Chadwick G.L."/>
            <person name="Laso-Perez R."/>
            <person name="Leu A.O."/>
            <person name="Speth D.R."/>
            <person name="Yu H."/>
            <person name="Morgan-Lang C."/>
            <person name="Hatzenpichler R."/>
            <person name="Goudeau D."/>
            <person name="Malmstrom R."/>
            <person name="Woyke T."/>
            <person name="Hallam S."/>
            <person name="Tyson G.W."/>
            <person name="Wegener G."/>
            <person name="Boetius A."/>
            <person name="Orphan V.J."/>
        </authorList>
    </citation>
    <scope>NUCLEOTIDE SEQUENCE</scope>
    <source>
        <strain evidence="1">CONS3730D10UFb2</strain>
    </source>
</reference>
<gene>
    <name evidence="1" type="ORF">C5S46_01400</name>
</gene>
<sequence length="377" mass="40835">MNRHISVFAIIFTIFLILINPVSAFIVLEPGQTVDVDTIIDDDIYICGDNVAIKGTVLGDVMVIAERVDITGNVTGDVMAFGNKVIINGRVGDDVRVFAGSLIVNGHIGDDLMVGAGDIIVSDSADIKGDVAFGCGQMELMGDVDGNIKGGADKIILSGNVGGDADLDSEDLNVLPGAHISGNLTYSAPNEVTIPPDVVEKDVTFNEKAVREENGIGTFSILLWFINYFSLLVIGLLFITLFPNRSEAIINVISERPLIKIIAGVVLFSAMFIGSILLFCTVIGIPLGLLLLFMTSALMYGARVFFGLWLGKAIFSRLGKESRPWMEMVLGLFVLLILTSLPWIGFLIYLLVSFIAIGAIYNEKNRFYKELRDKGML</sequence>
<accession>A0AC61SCJ7</accession>
<comment type="caution">
    <text evidence="1">The sequence shown here is derived from an EMBL/GenBank/DDBJ whole genome shotgun (WGS) entry which is preliminary data.</text>
</comment>
<protein>
    <submittedName>
        <fullName evidence="1">Uncharacterized protein</fullName>
    </submittedName>
</protein>
<proteinExistence type="predicted"/>
<dbReference type="EMBL" id="QYBA01000044">
    <property type="protein sequence ID" value="TKY92287.1"/>
    <property type="molecule type" value="Genomic_DNA"/>
</dbReference>
<evidence type="ECO:0000313" key="2">
    <source>
        <dbReference type="Proteomes" id="UP000315423"/>
    </source>
</evidence>